<keyword evidence="2" id="KW-1185">Reference proteome</keyword>
<evidence type="ECO:0000313" key="2">
    <source>
        <dbReference type="Proteomes" id="UP000636949"/>
    </source>
</evidence>
<protein>
    <submittedName>
        <fullName evidence="1">Uncharacterized protein</fullName>
    </submittedName>
</protein>
<reference evidence="1" key="1">
    <citation type="journal article" date="2014" name="Int. J. Syst. Evol. Microbiol.">
        <title>Complete genome sequence of Corynebacterium casei LMG S-19264T (=DSM 44701T), isolated from a smear-ripened cheese.</title>
        <authorList>
            <consortium name="US DOE Joint Genome Institute (JGI-PGF)"/>
            <person name="Walter F."/>
            <person name="Albersmeier A."/>
            <person name="Kalinowski J."/>
            <person name="Ruckert C."/>
        </authorList>
    </citation>
    <scope>NUCLEOTIDE SEQUENCE</scope>
    <source>
        <strain evidence="1">CGMCC 1.15758</strain>
    </source>
</reference>
<gene>
    <name evidence="1" type="ORF">GCM10010995_28760</name>
</gene>
<name>A0A8J3EBM9_9GAMM</name>
<proteinExistence type="predicted"/>
<dbReference type="EMBL" id="BMJS01000121">
    <property type="protein sequence ID" value="GGG09367.1"/>
    <property type="molecule type" value="Genomic_DNA"/>
</dbReference>
<dbReference type="Proteomes" id="UP000636949">
    <property type="component" value="Unassembled WGS sequence"/>
</dbReference>
<dbReference type="RefSeq" id="WP_150468996.1">
    <property type="nucleotide sequence ID" value="NZ_BMJS01000121.1"/>
</dbReference>
<evidence type="ECO:0000313" key="1">
    <source>
        <dbReference type="EMBL" id="GGG09367.1"/>
    </source>
</evidence>
<sequence>MRKIDKISKTISSFISTLPFFARNKSPFAVLKKYAQPKGVGHFHHLLPYRFYDRERGIFHNQYAGDGVLSRQGVKDRKSKNGKQGFGFGLQLAPLTGASLNLAKDLNDLIVSKLPAGKKFSYQFSLLGHR</sequence>
<dbReference type="AlphaFoldDB" id="A0A8J3EBM9"/>
<reference evidence="1" key="2">
    <citation type="submission" date="2020-09" db="EMBL/GenBank/DDBJ databases">
        <authorList>
            <person name="Sun Q."/>
            <person name="Zhou Y."/>
        </authorList>
    </citation>
    <scope>NUCLEOTIDE SEQUENCE</scope>
    <source>
        <strain evidence="1">CGMCC 1.15758</strain>
    </source>
</reference>
<comment type="caution">
    <text evidence="1">The sequence shown here is derived from an EMBL/GenBank/DDBJ whole genome shotgun (WGS) entry which is preliminary data.</text>
</comment>
<organism evidence="1 2">
    <name type="scientific">Cysteiniphilum litorale</name>
    <dbReference type="NCBI Taxonomy" id="2056700"/>
    <lineage>
        <taxon>Bacteria</taxon>
        <taxon>Pseudomonadati</taxon>
        <taxon>Pseudomonadota</taxon>
        <taxon>Gammaproteobacteria</taxon>
        <taxon>Thiotrichales</taxon>
        <taxon>Fastidiosibacteraceae</taxon>
        <taxon>Cysteiniphilum</taxon>
    </lineage>
</organism>
<accession>A0A8J3EBM9</accession>